<comment type="caution">
    <text evidence="3">The sequence shown here is derived from an EMBL/GenBank/DDBJ whole genome shotgun (WGS) entry which is preliminary data.</text>
</comment>
<dbReference type="RefSeq" id="WP_229680590.1">
    <property type="nucleotide sequence ID" value="NZ_BMIJ01000002.1"/>
</dbReference>
<dbReference type="InterPro" id="IPR007296">
    <property type="entry name" value="DUF403"/>
</dbReference>
<dbReference type="Gene3D" id="3.40.50.11290">
    <property type="match status" value="1"/>
</dbReference>
<accession>A0ABQ1K3D7</accession>
<evidence type="ECO:0000259" key="2">
    <source>
        <dbReference type="Pfam" id="PF14403"/>
    </source>
</evidence>
<dbReference type="Gene3D" id="3.30.1490.270">
    <property type="match status" value="1"/>
</dbReference>
<dbReference type="Pfam" id="PF14403">
    <property type="entry name" value="CP_ATPgrasp_2"/>
    <property type="match status" value="1"/>
</dbReference>
<gene>
    <name evidence="3" type="ORF">GCM10011352_09740</name>
</gene>
<evidence type="ECO:0000259" key="1">
    <source>
        <dbReference type="Pfam" id="PF04168"/>
    </source>
</evidence>
<dbReference type="Pfam" id="PF04168">
    <property type="entry name" value="Alpha-E"/>
    <property type="match status" value="1"/>
</dbReference>
<keyword evidence="4" id="KW-1185">Reference proteome</keyword>
<evidence type="ECO:0008006" key="5">
    <source>
        <dbReference type="Google" id="ProtNLM"/>
    </source>
</evidence>
<proteinExistence type="predicted"/>
<feature type="domain" description="DUF403" evidence="1">
    <location>
        <begin position="511"/>
        <end position="830"/>
    </location>
</feature>
<organism evidence="3 4">
    <name type="scientific">Marinobacterium zhoushanense</name>
    <dbReference type="NCBI Taxonomy" id="1679163"/>
    <lineage>
        <taxon>Bacteria</taxon>
        <taxon>Pseudomonadati</taxon>
        <taxon>Pseudomonadota</taxon>
        <taxon>Gammaproteobacteria</taxon>
        <taxon>Oceanospirillales</taxon>
        <taxon>Oceanospirillaceae</taxon>
        <taxon>Marinobacterium</taxon>
    </lineage>
</organism>
<dbReference type="InterPro" id="IPR051680">
    <property type="entry name" value="ATP-dep_Glu-Cys_Ligase-2"/>
</dbReference>
<name>A0ABQ1K3D7_9GAMM</name>
<feature type="domain" description="Circularly permuted ATP-grasp type 2" evidence="2">
    <location>
        <begin position="88"/>
        <end position="463"/>
    </location>
</feature>
<dbReference type="SUPFAM" id="SSF56059">
    <property type="entry name" value="Glutathione synthetase ATP-binding domain-like"/>
    <property type="match status" value="1"/>
</dbReference>
<protein>
    <recommendedName>
        <fullName evidence="5">DUF403 domain-containing protein</fullName>
    </recommendedName>
</protein>
<dbReference type="Proteomes" id="UP000629025">
    <property type="component" value="Unassembled WGS sequence"/>
</dbReference>
<dbReference type="EMBL" id="BMIJ01000002">
    <property type="protein sequence ID" value="GGB85917.1"/>
    <property type="molecule type" value="Genomic_DNA"/>
</dbReference>
<dbReference type="InterPro" id="IPR025841">
    <property type="entry name" value="CP_ATPgrasp_2"/>
</dbReference>
<sequence length="848" mass="95080">MATQLSADTPEMVLNYPRPDTFYDEVYGANGDTRQHWRYLLDGLGSLGADGLRERQRKAQRILRDDGATYNIATAGLGSRTWGLDPVPLLIDSEEWSRIEAGLIERAELLDLVLKDLYGPRELIRHRVLPPELIYSNQGFLRACQGVQIPGEKQLVLHAVDMVRGTDGNMVVIGDRTQAPSGAGYALENRSVMSRVLPSLFRDSQVHRLSLFFQALRRKMASLSPNGDSPRVVILTPGAYSETYFEHTYLANYLGYSLVQGGDLTVRNGYVWMKSLDGLHRVDIILRRVDDTWCDPVELRSDSHLGVPGLLEVARAGNVVIANPLGSGVLENPALLKFLPQIAEFFLGHDLALQSTQTWWLGDPDDRDYVLANLNKLIVKPTTRRSGEHSVYCADLTPEELDEVKRRICDDPIHYVAQQTNLPGSSPSWQQQELLPRATVLRSFAVADQSAYSVMPGGLTRVASSTEQAIVSNQLGATSKDTWVLASEPQRRVSFFDERQPSYREDQTSDLPSRVVENLFWLGRYSERAEAAMRLMRTVFIQLNSPAPLPEAVRDLLLKAVTQVTTTYPGFTAEDAPLDQPENELLSVILEPSRAGGITSNLQAMLNCSEETKEMLSADTHRVINDLRDELESLPQFLGSGLAAAPEEALDPLVTTLLALSGLTQESMIRGFGWRFLEMGRRLERTLQSTALLRSLLVPVLDDSDQEQVVETVLLTTEVLITYRRRYRTRPMLNHGLTLIMLDKTNPRSLHYQIDLLRQHIEQLQSRERSPVLSDEHRSVLEALTLVQLSRPDELANSDDEGVREALDERLARIQTLLCTAANAISDRYFDHRSGPQQLVQTGWSEEP</sequence>
<dbReference type="PANTHER" id="PTHR34595:SF2">
    <property type="entry name" value="BLR2978 PROTEIN"/>
    <property type="match status" value="1"/>
</dbReference>
<evidence type="ECO:0000313" key="4">
    <source>
        <dbReference type="Proteomes" id="UP000629025"/>
    </source>
</evidence>
<dbReference type="PANTHER" id="PTHR34595">
    <property type="entry name" value="BLR5612 PROTEIN"/>
    <property type="match status" value="1"/>
</dbReference>
<reference evidence="4" key="1">
    <citation type="journal article" date="2019" name="Int. J. Syst. Evol. Microbiol.">
        <title>The Global Catalogue of Microorganisms (GCM) 10K type strain sequencing project: providing services to taxonomists for standard genome sequencing and annotation.</title>
        <authorList>
            <consortium name="The Broad Institute Genomics Platform"/>
            <consortium name="The Broad Institute Genome Sequencing Center for Infectious Disease"/>
            <person name="Wu L."/>
            <person name="Ma J."/>
        </authorList>
    </citation>
    <scope>NUCLEOTIDE SEQUENCE [LARGE SCALE GENOMIC DNA]</scope>
    <source>
        <strain evidence="4">CGMCC 1.15341</strain>
    </source>
</reference>
<evidence type="ECO:0000313" key="3">
    <source>
        <dbReference type="EMBL" id="GGB85917.1"/>
    </source>
</evidence>